<evidence type="ECO:0000256" key="1">
    <source>
        <dbReference type="ARBA" id="ARBA00000971"/>
    </source>
</evidence>
<name>A0AA88R5I2_9ASTE</name>
<dbReference type="PANTHER" id="PTHR43811">
    <property type="entry name" value="FKBP-TYPE PEPTIDYL-PROLYL CIS-TRANS ISOMERASE FKPA"/>
    <property type="match status" value="1"/>
</dbReference>
<dbReference type="PANTHER" id="PTHR43811:SF48">
    <property type="entry name" value="PEPTIDYL-PROLYL CIS-TRANS ISOMERASE FKBP43"/>
    <property type="match status" value="1"/>
</dbReference>
<feature type="compositionally biased region" description="Basic and acidic residues" evidence="6">
    <location>
        <begin position="397"/>
        <end position="417"/>
    </location>
</feature>
<feature type="region of interest" description="Disordered" evidence="6">
    <location>
        <begin position="289"/>
        <end position="326"/>
    </location>
</feature>
<dbReference type="InterPro" id="IPR041232">
    <property type="entry name" value="NPL"/>
</dbReference>
<dbReference type="SUPFAM" id="SSF54534">
    <property type="entry name" value="FKBP-like"/>
    <property type="match status" value="1"/>
</dbReference>
<dbReference type="AlphaFoldDB" id="A0AA88R5I2"/>
<feature type="region of interest" description="Disordered" evidence="6">
    <location>
        <begin position="163"/>
        <end position="188"/>
    </location>
</feature>
<dbReference type="PROSITE" id="PS50059">
    <property type="entry name" value="FKBP_PPIASE"/>
    <property type="match status" value="1"/>
</dbReference>
<sequence length="598" mass="66286">MAFWGTEVKPGKPYTHSFDPVRGRLHVSQATLAPGSLQKKTFLQCNVGDKSPVLLCVLLPDKTESCKLDLEFAEANQVVFSVVGPRAVFLTDDDEAEEIQKPHDRKGRFKRLRKRYISVESDDDTSSTQLNIANTSRGIPESDDEDNFPISHLIEKMVQIAAAEESPSGMRNKLVKDDTEDTDSLVTESKGKVDALVIDDDPKRMKPQKQTSEEETLAADIDNHSNGELLAQQSIGHDLQISHGQHHEPTTDNAPALESIIKPNRKRKRHSKAQQAEEQGFMLMRRKLDEKQTENSGEIGLPYDSELPNMKEGSEDGPRAKRRKEWAAELQEANNLSDVLKEDQAKKDEVRVENMGKDHKPGPDKIILTDSDKLANGHPSEKEKARKTKKNKKFKSKFQENEEHVSSKEGCNRSKQEHEVKNVDAKSSTLSSGLIIEVLELGNCDGKFASPGKKVKLHYICKLKENGRVIDSNIGKAPYKFRLGDEKVPEGWNVGVDDSLLGKPARAYSGVALARYLSTLLERPAQAVCTGMAMARCLSTLLGHGLGKVLEHPVRVVCSVMAMARCLSTLLGRGHARCLSALLGRSHGKVLEHPARAI</sequence>
<feature type="compositionally biased region" description="Basic residues" evidence="6">
    <location>
        <begin position="385"/>
        <end position="396"/>
    </location>
</feature>
<keyword evidence="9" id="KW-1185">Reference proteome</keyword>
<evidence type="ECO:0000259" key="7">
    <source>
        <dbReference type="PROSITE" id="PS50059"/>
    </source>
</evidence>
<comment type="catalytic activity">
    <reaction evidence="1 5">
        <text>[protein]-peptidylproline (omega=180) = [protein]-peptidylproline (omega=0)</text>
        <dbReference type="Rhea" id="RHEA:16237"/>
        <dbReference type="Rhea" id="RHEA-COMP:10747"/>
        <dbReference type="Rhea" id="RHEA-COMP:10748"/>
        <dbReference type="ChEBI" id="CHEBI:83833"/>
        <dbReference type="ChEBI" id="CHEBI:83834"/>
        <dbReference type="EC" id="5.2.1.8"/>
    </reaction>
</comment>
<organism evidence="8 9">
    <name type="scientific">Escallonia rubra</name>
    <dbReference type="NCBI Taxonomy" id="112253"/>
    <lineage>
        <taxon>Eukaryota</taxon>
        <taxon>Viridiplantae</taxon>
        <taxon>Streptophyta</taxon>
        <taxon>Embryophyta</taxon>
        <taxon>Tracheophyta</taxon>
        <taxon>Spermatophyta</taxon>
        <taxon>Magnoliopsida</taxon>
        <taxon>eudicotyledons</taxon>
        <taxon>Gunneridae</taxon>
        <taxon>Pentapetalae</taxon>
        <taxon>asterids</taxon>
        <taxon>campanulids</taxon>
        <taxon>Escalloniales</taxon>
        <taxon>Escalloniaceae</taxon>
        <taxon>Escallonia</taxon>
    </lineage>
</organism>
<feature type="domain" description="PPIase FKBP-type" evidence="7">
    <location>
        <begin position="452"/>
        <end position="502"/>
    </location>
</feature>
<dbReference type="Gene3D" id="2.60.120.340">
    <property type="entry name" value="Nucleoplasmin core domain"/>
    <property type="match status" value="1"/>
</dbReference>
<reference evidence="8" key="1">
    <citation type="submission" date="2022-12" db="EMBL/GenBank/DDBJ databases">
        <title>Draft genome assemblies for two species of Escallonia (Escalloniales).</title>
        <authorList>
            <person name="Chanderbali A."/>
            <person name="Dervinis C."/>
            <person name="Anghel I."/>
            <person name="Soltis D."/>
            <person name="Soltis P."/>
            <person name="Zapata F."/>
        </authorList>
    </citation>
    <scope>NUCLEOTIDE SEQUENCE</scope>
    <source>
        <strain evidence="8">UCBG92.1500</strain>
        <tissue evidence="8">Leaf</tissue>
    </source>
</reference>
<protein>
    <recommendedName>
        <fullName evidence="2 5">peptidylprolyl isomerase</fullName>
        <ecNumber evidence="2 5">5.2.1.8</ecNumber>
    </recommendedName>
</protein>
<feature type="region of interest" description="Disordered" evidence="6">
    <location>
        <begin position="354"/>
        <end position="417"/>
    </location>
</feature>
<feature type="compositionally biased region" description="Basic residues" evidence="6">
    <location>
        <begin position="263"/>
        <end position="272"/>
    </location>
</feature>
<feature type="compositionally biased region" description="Basic and acidic residues" evidence="6">
    <location>
        <begin position="370"/>
        <end position="384"/>
    </location>
</feature>
<dbReference type="Proteomes" id="UP001187471">
    <property type="component" value="Unassembled WGS sequence"/>
</dbReference>
<comment type="caution">
    <text evidence="8">The sequence shown here is derived from an EMBL/GenBank/DDBJ whole genome shotgun (WGS) entry which is preliminary data.</text>
</comment>
<gene>
    <name evidence="8" type="ORF">RJ640_023571</name>
</gene>
<dbReference type="InterPro" id="IPR046357">
    <property type="entry name" value="PPIase_dom_sf"/>
</dbReference>
<feature type="compositionally biased region" description="Basic and acidic residues" evidence="6">
    <location>
        <begin position="354"/>
        <end position="363"/>
    </location>
</feature>
<evidence type="ECO:0000256" key="6">
    <source>
        <dbReference type="SAM" id="MobiDB-lite"/>
    </source>
</evidence>
<dbReference type="Gene3D" id="3.10.50.40">
    <property type="match status" value="1"/>
</dbReference>
<dbReference type="Pfam" id="PF17800">
    <property type="entry name" value="NPL"/>
    <property type="match status" value="1"/>
</dbReference>
<evidence type="ECO:0000256" key="5">
    <source>
        <dbReference type="PROSITE-ProRule" id="PRU00277"/>
    </source>
</evidence>
<proteinExistence type="predicted"/>
<feature type="region of interest" description="Disordered" evidence="6">
    <location>
        <begin position="243"/>
        <end position="277"/>
    </location>
</feature>
<evidence type="ECO:0000313" key="8">
    <source>
        <dbReference type="EMBL" id="KAK2979643.1"/>
    </source>
</evidence>
<evidence type="ECO:0000313" key="9">
    <source>
        <dbReference type="Proteomes" id="UP001187471"/>
    </source>
</evidence>
<dbReference type="InterPro" id="IPR001179">
    <property type="entry name" value="PPIase_FKBP_dom"/>
</dbReference>
<dbReference type="EMBL" id="JAVXUO010001734">
    <property type="protein sequence ID" value="KAK2979643.1"/>
    <property type="molecule type" value="Genomic_DNA"/>
</dbReference>
<feature type="compositionally biased region" description="Polar residues" evidence="6">
    <location>
        <begin position="126"/>
        <end position="137"/>
    </location>
</feature>
<evidence type="ECO:0000256" key="2">
    <source>
        <dbReference type="ARBA" id="ARBA00013194"/>
    </source>
</evidence>
<keyword evidence="3 5" id="KW-0697">Rotamase</keyword>
<accession>A0AA88R5I2</accession>
<dbReference type="EC" id="5.2.1.8" evidence="2 5"/>
<feature type="region of interest" description="Disordered" evidence="6">
    <location>
        <begin position="123"/>
        <end position="147"/>
    </location>
</feature>
<dbReference type="Pfam" id="PF00254">
    <property type="entry name" value="FKBP_C"/>
    <property type="match status" value="1"/>
</dbReference>
<evidence type="ECO:0000256" key="4">
    <source>
        <dbReference type="ARBA" id="ARBA00023235"/>
    </source>
</evidence>
<evidence type="ECO:0000256" key="3">
    <source>
        <dbReference type="ARBA" id="ARBA00023110"/>
    </source>
</evidence>
<keyword evidence="4 5" id="KW-0413">Isomerase</keyword>
<dbReference type="GO" id="GO:0003755">
    <property type="term" value="F:peptidyl-prolyl cis-trans isomerase activity"/>
    <property type="evidence" value="ECO:0007669"/>
    <property type="project" value="UniProtKB-KW"/>
</dbReference>